<feature type="region of interest" description="Disordered" evidence="1">
    <location>
        <begin position="32"/>
        <end position="51"/>
    </location>
</feature>
<gene>
    <name evidence="2" type="ORF">GSMUA_36900.1</name>
</gene>
<organism evidence="2">
    <name type="scientific">Musa acuminata subsp. malaccensis</name>
    <name type="common">Wild banana</name>
    <name type="synonym">Musa malaccensis</name>
    <dbReference type="NCBI Taxonomy" id="214687"/>
    <lineage>
        <taxon>Eukaryota</taxon>
        <taxon>Viridiplantae</taxon>
        <taxon>Streptophyta</taxon>
        <taxon>Embryophyta</taxon>
        <taxon>Tracheophyta</taxon>
        <taxon>Spermatophyta</taxon>
        <taxon>Magnoliopsida</taxon>
        <taxon>Liliopsida</taxon>
        <taxon>Zingiberales</taxon>
        <taxon>Musaceae</taxon>
        <taxon>Musa</taxon>
    </lineage>
</organism>
<evidence type="ECO:0000256" key="1">
    <source>
        <dbReference type="SAM" id="MobiDB-lite"/>
    </source>
</evidence>
<reference evidence="2" key="1">
    <citation type="submission" date="2021-03" db="EMBL/GenBank/DDBJ databases">
        <authorList>
            <consortium name="Genoscope - CEA"/>
            <person name="William W."/>
        </authorList>
    </citation>
    <scope>NUCLEOTIDE SEQUENCE</scope>
    <source>
        <strain evidence="2">Doubled-haploid Pahang</strain>
    </source>
</reference>
<name>A0A8D7FK89_MUSAM</name>
<dbReference type="EMBL" id="HG996473">
    <property type="protein sequence ID" value="CAG1856948.1"/>
    <property type="molecule type" value="Genomic_DNA"/>
</dbReference>
<evidence type="ECO:0000313" key="2">
    <source>
        <dbReference type="EMBL" id="CAG1856948.1"/>
    </source>
</evidence>
<proteinExistence type="predicted"/>
<accession>A0A8D7FK89</accession>
<protein>
    <submittedName>
        <fullName evidence="2">(wild Malaysian banana) hypothetical protein</fullName>
    </submittedName>
</protein>
<dbReference type="AlphaFoldDB" id="A0A8D7FK89"/>
<sequence length="51" mass="5384">MGCWLVMPAKEHDDAAPYDVEFGLLLSQHSAESSPLGHSSMAAHLHAGHGS</sequence>